<dbReference type="Pfam" id="PF13946">
    <property type="entry name" value="DUF4214"/>
    <property type="match status" value="1"/>
</dbReference>
<feature type="domain" description="DUF4214" evidence="3">
    <location>
        <begin position="42"/>
        <end position="110"/>
    </location>
</feature>
<name>A0A5C0AYS1_9BURK</name>
<dbReference type="SUPFAM" id="SSF51120">
    <property type="entry name" value="beta-Roll"/>
    <property type="match status" value="3"/>
</dbReference>
<dbReference type="GO" id="GO:0005509">
    <property type="term" value="F:calcium ion binding"/>
    <property type="evidence" value="ECO:0007669"/>
    <property type="project" value="InterPro"/>
</dbReference>
<dbReference type="Pfam" id="PF00353">
    <property type="entry name" value="HemolysinCabind"/>
    <property type="match status" value="5"/>
</dbReference>
<evidence type="ECO:0000259" key="3">
    <source>
        <dbReference type="Pfam" id="PF13946"/>
    </source>
</evidence>
<dbReference type="InterPro" id="IPR011049">
    <property type="entry name" value="Serralysin-like_metalloprot_C"/>
</dbReference>
<dbReference type="Gene3D" id="1.10.3130.20">
    <property type="entry name" value="Phycobilisome linker domain"/>
    <property type="match status" value="1"/>
</dbReference>
<dbReference type="GO" id="GO:0005576">
    <property type="term" value="C:extracellular region"/>
    <property type="evidence" value="ECO:0007669"/>
    <property type="project" value="UniProtKB-SubCell"/>
</dbReference>
<evidence type="ECO:0000313" key="5">
    <source>
        <dbReference type="Proteomes" id="UP000325161"/>
    </source>
</evidence>
<comment type="subcellular location">
    <subcellularLocation>
        <location evidence="1">Secreted</location>
    </subcellularLocation>
</comment>
<dbReference type="InterPro" id="IPR018511">
    <property type="entry name" value="Hemolysin-typ_Ca-bd_CS"/>
</dbReference>
<dbReference type="EMBL" id="CP043046">
    <property type="protein sequence ID" value="QEI06553.1"/>
    <property type="molecule type" value="Genomic_DNA"/>
</dbReference>
<dbReference type="InterPro" id="IPR050557">
    <property type="entry name" value="RTX_toxin/Mannuronan_C5-epim"/>
</dbReference>
<accession>A0A5C0AYS1</accession>
<protein>
    <submittedName>
        <fullName evidence="4">DUF4214 domain-containing protein</fullName>
    </submittedName>
</protein>
<dbReference type="InterPro" id="IPR038255">
    <property type="entry name" value="PBS_linker_sf"/>
</dbReference>
<sequence length="691" mass="69146">MNDYTADIQKLYIAYFGRPADPNGLAFWEAQAARDGNVAAVAKAFTTSPEYQALYAGRTNAQIVDAIYVNLLARHAEPAGLQYWVGRLDSNALEVSSLVIAIMSAAQNSETIADRLAMSNKVAAALQFTASVDTAAEINAYSTNAGAAIAKTWLAGVTDSASSLAAATASQDSTISRVVASTLPPEEVPPAPRPITFTLTTGADTFTGDSENDRFVVAAGTLNAGDALNGGGGYDVLSVTASGQTLAGTLTSIEEIRLVDGGTFSAAASALGKMAFGHMDTKDTADVTLIIDVASSATFDLSGVTAGQEGAAGSRIRAVYTNVATSALNVTLSGLGDTFTGSANADIIHGGAGDDVITGGDGNDTIEGGTGADNLNGGDGDDVFVGFDGQDFVNGGTGTNTLRLTATSADLNTANDAQLVLVQQVDASTAAVGVTVNLSSQSEGISVFGSAQADVLQGGAGNDQLSGGAGDDTFVGFEGADTIDGGTGTNTLRLTATSASLNASVNGALVNLQRVDASTAAAGVTVNLSAHSPGFTVTGSAHDDFLSGSAGNDVLMGGDGNDLLVGGPGADTLIGGDGADTYAYDANTEGGDIIENFGAGDKVALRGGQFSGINQADHIKAISGANAYNGGFGYSFDGGAYALIYTDTATGKTSLIIDDNGNDTSGGYTVLVSEFKTAIVGPVPGDIQIVP</sequence>
<dbReference type="InterPro" id="IPR025282">
    <property type="entry name" value="DUF4214"/>
</dbReference>
<organism evidence="4 5">
    <name type="scientific">Pigmentiphaga aceris</name>
    <dbReference type="NCBI Taxonomy" id="1940612"/>
    <lineage>
        <taxon>Bacteria</taxon>
        <taxon>Pseudomonadati</taxon>
        <taxon>Pseudomonadota</taxon>
        <taxon>Betaproteobacteria</taxon>
        <taxon>Burkholderiales</taxon>
        <taxon>Alcaligenaceae</taxon>
        <taxon>Pigmentiphaga</taxon>
    </lineage>
</organism>
<dbReference type="PRINTS" id="PR00313">
    <property type="entry name" value="CABNDNGRPT"/>
</dbReference>
<dbReference type="KEGG" id="pacr:FXN63_12470"/>
<dbReference type="InterPro" id="IPR001343">
    <property type="entry name" value="Hemolysn_Ca-bd"/>
</dbReference>
<keyword evidence="5" id="KW-1185">Reference proteome</keyword>
<evidence type="ECO:0000256" key="2">
    <source>
        <dbReference type="ARBA" id="ARBA00022525"/>
    </source>
</evidence>
<proteinExistence type="predicted"/>
<evidence type="ECO:0000313" key="4">
    <source>
        <dbReference type="EMBL" id="QEI06553.1"/>
    </source>
</evidence>
<dbReference type="PANTHER" id="PTHR38340">
    <property type="entry name" value="S-LAYER PROTEIN"/>
    <property type="match status" value="1"/>
</dbReference>
<dbReference type="PROSITE" id="PS00330">
    <property type="entry name" value="HEMOLYSIN_CALCIUM"/>
    <property type="match status" value="5"/>
</dbReference>
<evidence type="ECO:0000256" key="1">
    <source>
        <dbReference type="ARBA" id="ARBA00004613"/>
    </source>
</evidence>
<gene>
    <name evidence="4" type="ORF">FXN63_12470</name>
</gene>
<reference evidence="4 5" key="1">
    <citation type="submission" date="2019-08" db="EMBL/GenBank/DDBJ databases">
        <title>Amphibian skin-associated Pigmentiphaga: genome sequence and occurrence across geography and hosts.</title>
        <authorList>
            <person name="Bletz M.C."/>
            <person name="Bunk B."/>
            <person name="Sproeer C."/>
            <person name="Biwer P."/>
            <person name="Reiter S."/>
            <person name="Rabemananjara F.C.E."/>
            <person name="Schulz S."/>
            <person name="Overmann J."/>
            <person name="Vences M."/>
        </authorList>
    </citation>
    <scope>NUCLEOTIDE SEQUENCE [LARGE SCALE GENOMIC DNA]</scope>
    <source>
        <strain evidence="4 5">Mada1488</strain>
    </source>
</reference>
<dbReference type="Gene3D" id="2.150.10.10">
    <property type="entry name" value="Serralysin-like metalloprotease, C-terminal"/>
    <property type="match status" value="3"/>
</dbReference>
<dbReference type="Proteomes" id="UP000325161">
    <property type="component" value="Chromosome"/>
</dbReference>
<keyword evidence="2" id="KW-0964">Secreted</keyword>
<dbReference type="PANTHER" id="PTHR38340:SF1">
    <property type="entry name" value="S-LAYER PROTEIN"/>
    <property type="match status" value="1"/>
</dbReference>
<dbReference type="RefSeq" id="WP_148815263.1">
    <property type="nucleotide sequence ID" value="NZ_CP043046.1"/>
</dbReference>
<dbReference type="OrthoDB" id="8749115at2"/>
<dbReference type="AlphaFoldDB" id="A0A5C0AYS1"/>